<dbReference type="GO" id="GO:0003676">
    <property type="term" value="F:nucleic acid binding"/>
    <property type="evidence" value="ECO:0007669"/>
    <property type="project" value="InterPro"/>
</dbReference>
<feature type="domain" description="Integrase catalytic" evidence="2">
    <location>
        <begin position="1658"/>
        <end position="1826"/>
    </location>
</feature>
<protein>
    <submittedName>
        <fullName evidence="3">GIP protein</fullName>
    </submittedName>
</protein>
<accession>A0A812KZB5</accession>
<dbReference type="InterPro" id="IPR012337">
    <property type="entry name" value="RNaseH-like_sf"/>
</dbReference>
<name>A0A812KZB5_9DINO</name>
<proteinExistence type="predicted"/>
<reference evidence="3" key="1">
    <citation type="submission" date="2021-02" db="EMBL/GenBank/DDBJ databases">
        <authorList>
            <person name="Dougan E. K."/>
            <person name="Rhodes N."/>
            <person name="Thang M."/>
            <person name="Chan C."/>
        </authorList>
    </citation>
    <scope>NUCLEOTIDE SEQUENCE</scope>
</reference>
<feature type="compositionally biased region" description="Low complexity" evidence="1">
    <location>
        <begin position="56"/>
        <end position="80"/>
    </location>
</feature>
<feature type="region of interest" description="Disordered" evidence="1">
    <location>
        <begin position="292"/>
        <end position="312"/>
    </location>
</feature>
<evidence type="ECO:0000259" key="2">
    <source>
        <dbReference type="PROSITE" id="PS50994"/>
    </source>
</evidence>
<feature type="region of interest" description="Disordered" evidence="1">
    <location>
        <begin position="385"/>
        <end position="479"/>
    </location>
</feature>
<dbReference type="InterPro" id="IPR001584">
    <property type="entry name" value="Integrase_cat-core"/>
</dbReference>
<feature type="region of interest" description="Disordered" evidence="1">
    <location>
        <begin position="1262"/>
        <end position="1291"/>
    </location>
</feature>
<dbReference type="SUPFAM" id="SSF53098">
    <property type="entry name" value="Ribonuclease H-like"/>
    <property type="match status" value="1"/>
</dbReference>
<feature type="non-terminal residue" evidence="3">
    <location>
        <position position="1858"/>
    </location>
</feature>
<sequence length="1858" mass="206297">MSQPGSAEAADEDDAEEEPAHMSDFLADDDDNDEQHPSYLDDGAGEPDEEEELLRDPAPGGSMARGRQGPRSSPSSAGSESSRKNKAVAPAGTEKSKERAQRRPRGNLPQAPSFDGDRRKDPKCFRKYATKVDSYVEIAKNIIDDAEIGLRLHAALDGEAADYLEDVPAKVFGVDNGWQVLLKLLRDKFDEKRMHKVGSAMKGFFKMNLSDKAYTMSEVVDLMDRAARRCRESNLTIPDEVMVFFFFEHTAMSTERQANLLLRTGGEYNWKKMKQAVELLYQNVTVKAGRDRDANQGGFRGRQRAAHETHNTNEWNADLWRIPEPHASEEQIGNWLYDHDPVEALAEVEMTEIPESMARELHACFASHRENRQRLARAVQARGYYVGGGKGKSKSADKGKGKSSDKGKGKSKKGGGKARGMSLEELKARTACGDCGQKGHWRGDPECRGPKKANEANRAPDDGAEDEEEADDWYGEYDDGSWSQWEAQRYGYPVRRSTFETRAPTQPAMSSTPSATRSSDFLAHESEAVARGINRVRKKAGIPQDVEAADVRKALAQDSDPKVTDIRENVIDQQRAVMAESPSAEAVAKAFEHFGLDVVPHSRKGVLELLQDPDDELPDIEALRKVMAVRRVPWSMVLCPKSVPRGVQSAMRRPPTVEEGRCYLTLDTACENSVSGTTILQSIAGRLQQQFAVKPIIRPESETYCFGPGEPTMSQERWMVPIGIRGRPCVIATSSIPDQNGSKIPFLAGQDWMVFMNACLDIGRHIAIFREIGVQAPLYVDITGHLVIAIDEMPSSGWPQDLVARKDAYPGVLFEQSGRNAGATGKASGMAKHFAPTHVYEPNDASEGRPCTVAADHWEFQVDRQIYVRHHCRPRTLLFAPGDTLDGPDPKDLQPVRITWKAGAEEPVCDDWVNGVEEVSVPWVGATYFLGKGIDMSHVQFAPVSVDVPVQFADGSVQHVKPHELNCVNPKKVHHFDLKTTKPPEAPQPLRKGRFHIPAGEFGSKAWGRMVDGLLALIDLVARHVMMNMVVRNVKHKMPALASYTEALYAKDILPETLPATGPPATTNPKGQVRKVVTGPYPQGILWNVRGDTAMRPGASWSASSAGQCGPACCTRCPTRRRRFRCTRTSTAIGPLRAGPSELLEAAVFASKRPPQKACPNAIRALAARISSGAPLPSTATSSESGKPTSKGGRDPPTDDEETVNLRDLAPEERERLKTMAAQRLEDKRRQAAVDRKRQEATYHTGRQDEVKVTFEAEQDSWEAVTVSSEDPDADMPSRRGSMGAGGPAHGSTMTLLRSSVAPAKYHCGRPTIGNLKVLQPIDSRYGIDLRRPEQRRWLKGALAEHRPRLVVIGFPCTPWKALQTTQAQRQALLEDDKIFQELVCELFREQRSRGGHVIAEYQKDLAINFDSECYVTPRPLRVRDYARGRDCADGDAGGDPLEVFPPALGDAVCRSYLDLVATEDYGFASTWATSSERAVHYVDVKREEDAWRPLLQQAEELLGRKVQASLLVHPDTDLYRKVQALVPWQLALVQVAHLPKAKRVKAGLEECHRASVLLLNDDTIVIETEYLKEAQAPRERFVTPVRYAIFVLGYAPGVQEGLVQEGLVRQDFAGECWFIGGPLREKEKALARALVRMHRNLGHPRMEDMIRALAQSNKVDPEAVCLDFVHIADAEKVTHRFLHILEPNGSFNLYYPSKTRQPEDVLSIFCDVWSSWAGFPDYIHCDQDGAFEGAFLDKMRHMGVEVEMVPAEAHWQAGQVEAYNRAFRYAAEKAVDEFQLVGELDMKILGAMVSASLNEKVKTCGCSANQWVFGKDPKMPWDLLSPDGRIEALQGLDADYEIRRRQQVRAASDQKIA</sequence>
<feature type="compositionally biased region" description="Acidic residues" evidence="1">
    <location>
        <begin position="43"/>
        <end position="53"/>
    </location>
</feature>
<dbReference type="Gene3D" id="3.30.420.10">
    <property type="entry name" value="Ribonuclease H-like superfamily/Ribonuclease H"/>
    <property type="match status" value="1"/>
</dbReference>
<evidence type="ECO:0000313" key="3">
    <source>
        <dbReference type="EMBL" id="CAE7233125.1"/>
    </source>
</evidence>
<gene>
    <name evidence="3" type="primary">GIP</name>
    <name evidence="3" type="ORF">SNEC2469_LOCUS3730</name>
</gene>
<evidence type="ECO:0000256" key="1">
    <source>
        <dbReference type="SAM" id="MobiDB-lite"/>
    </source>
</evidence>
<feature type="compositionally biased region" description="Polar residues" evidence="1">
    <location>
        <begin position="1178"/>
        <end position="1188"/>
    </location>
</feature>
<feature type="compositionally biased region" description="Acidic residues" evidence="1">
    <location>
        <begin position="462"/>
        <end position="479"/>
    </location>
</feature>
<dbReference type="EMBL" id="CAJNJA010008131">
    <property type="protein sequence ID" value="CAE7233125.1"/>
    <property type="molecule type" value="Genomic_DNA"/>
</dbReference>
<feature type="compositionally biased region" description="Basic and acidic residues" evidence="1">
    <location>
        <begin position="1209"/>
        <end position="1245"/>
    </location>
</feature>
<dbReference type="Proteomes" id="UP000601435">
    <property type="component" value="Unassembled WGS sequence"/>
</dbReference>
<feature type="compositionally biased region" description="Basic and acidic residues" evidence="1">
    <location>
        <begin position="394"/>
        <end position="408"/>
    </location>
</feature>
<dbReference type="GO" id="GO:0015074">
    <property type="term" value="P:DNA integration"/>
    <property type="evidence" value="ECO:0007669"/>
    <property type="project" value="InterPro"/>
</dbReference>
<dbReference type="OrthoDB" id="3751033at2759"/>
<comment type="caution">
    <text evidence="3">The sequence shown here is derived from an EMBL/GenBank/DDBJ whole genome shotgun (WGS) entry which is preliminary data.</text>
</comment>
<dbReference type="InterPro" id="IPR036397">
    <property type="entry name" value="RNaseH_sf"/>
</dbReference>
<feature type="region of interest" description="Disordered" evidence="1">
    <location>
        <begin position="1173"/>
        <end position="1245"/>
    </location>
</feature>
<feature type="region of interest" description="Disordered" evidence="1">
    <location>
        <begin position="1"/>
        <end position="122"/>
    </location>
</feature>
<evidence type="ECO:0000313" key="4">
    <source>
        <dbReference type="Proteomes" id="UP000601435"/>
    </source>
</evidence>
<organism evidence="3 4">
    <name type="scientific">Symbiodinium necroappetens</name>
    <dbReference type="NCBI Taxonomy" id="1628268"/>
    <lineage>
        <taxon>Eukaryota</taxon>
        <taxon>Sar</taxon>
        <taxon>Alveolata</taxon>
        <taxon>Dinophyceae</taxon>
        <taxon>Suessiales</taxon>
        <taxon>Symbiodiniaceae</taxon>
        <taxon>Symbiodinium</taxon>
    </lineage>
</organism>
<keyword evidence="4" id="KW-1185">Reference proteome</keyword>
<dbReference type="PROSITE" id="PS50994">
    <property type="entry name" value="INTEGRASE"/>
    <property type="match status" value="1"/>
</dbReference>
<feature type="compositionally biased region" description="Basic and acidic residues" evidence="1">
    <location>
        <begin position="441"/>
        <end position="461"/>
    </location>
</feature>